<keyword evidence="3 4" id="KW-0342">GTP-binding</keyword>
<keyword evidence="8" id="KW-1185">Reference proteome</keyword>
<evidence type="ECO:0000256" key="1">
    <source>
        <dbReference type="ARBA" id="ARBA00022741"/>
    </source>
</evidence>
<feature type="domain" description="RapZ-like N-terminal" evidence="5">
    <location>
        <begin position="1"/>
        <end position="158"/>
    </location>
</feature>
<dbReference type="GO" id="GO:0005524">
    <property type="term" value="F:ATP binding"/>
    <property type="evidence" value="ECO:0007669"/>
    <property type="project" value="UniProtKB-UniRule"/>
</dbReference>
<evidence type="ECO:0000259" key="5">
    <source>
        <dbReference type="Pfam" id="PF03668"/>
    </source>
</evidence>
<dbReference type="EMBL" id="FMWD01000001">
    <property type="protein sequence ID" value="SCZ50638.1"/>
    <property type="molecule type" value="Genomic_DNA"/>
</dbReference>
<protein>
    <submittedName>
        <fullName evidence="7">UPF0042 nucleotide-binding protein</fullName>
    </submittedName>
</protein>
<dbReference type="AlphaFoldDB" id="A0A1G5PME7"/>
<feature type="domain" description="RapZ C-terminal" evidence="6">
    <location>
        <begin position="166"/>
        <end position="284"/>
    </location>
</feature>
<dbReference type="InterPro" id="IPR005337">
    <property type="entry name" value="RapZ-like"/>
</dbReference>
<evidence type="ECO:0000256" key="4">
    <source>
        <dbReference type="HAMAP-Rule" id="MF_00636"/>
    </source>
</evidence>
<dbReference type="Gene3D" id="3.40.50.300">
    <property type="entry name" value="P-loop containing nucleotide triphosphate hydrolases"/>
    <property type="match status" value="1"/>
</dbReference>
<dbReference type="Pfam" id="PF22740">
    <property type="entry name" value="PapZ_C"/>
    <property type="match status" value="1"/>
</dbReference>
<dbReference type="InterPro" id="IPR053930">
    <property type="entry name" value="RapZ-like_N"/>
</dbReference>
<dbReference type="RefSeq" id="WP_092992159.1">
    <property type="nucleotide sequence ID" value="NZ_FMWD01000001.1"/>
</dbReference>
<keyword evidence="2 4" id="KW-0067">ATP-binding</keyword>
<feature type="binding site" evidence="4">
    <location>
        <begin position="60"/>
        <end position="63"/>
    </location>
    <ligand>
        <name>GTP</name>
        <dbReference type="ChEBI" id="CHEBI:37565"/>
    </ligand>
</feature>
<organism evidence="7 8">
    <name type="scientific">Thiohalomonas denitrificans</name>
    <dbReference type="NCBI Taxonomy" id="415747"/>
    <lineage>
        <taxon>Bacteria</taxon>
        <taxon>Pseudomonadati</taxon>
        <taxon>Pseudomonadota</taxon>
        <taxon>Gammaproteobacteria</taxon>
        <taxon>Thiohalomonadales</taxon>
        <taxon>Thiohalomonadaceae</taxon>
        <taxon>Thiohalomonas</taxon>
    </lineage>
</organism>
<dbReference type="SUPFAM" id="SSF52540">
    <property type="entry name" value="P-loop containing nucleoside triphosphate hydrolases"/>
    <property type="match status" value="1"/>
</dbReference>
<evidence type="ECO:0000313" key="8">
    <source>
        <dbReference type="Proteomes" id="UP000199648"/>
    </source>
</evidence>
<dbReference type="OrthoDB" id="9784461at2"/>
<feature type="binding site" evidence="4">
    <location>
        <begin position="8"/>
        <end position="15"/>
    </location>
    <ligand>
        <name>ATP</name>
        <dbReference type="ChEBI" id="CHEBI:30616"/>
    </ligand>
</feature>
<dbReference type="Pfam" id="PF03668">
    <property type="entry name" value="RapZ-like_N"/>
    <property type="match status" value="1"/>
</dbReference>
<dbReference type="InterPro" id="IPR027417">
    <property type="entry name" value="P-loop_NTPase"/>
</dbReference>
<sequence length="286" mass="32495">MRLFVVSGTSGAGKSVVLHALEDAGFYCIDNLPMGLLPAFAKELVHADSENYQYAAVGVDVRDLTGDLSNFPRILARLTELDVDCRVIFLDADDATLIKRFSETRRRHPLTDEQLTLADAIRHERTRLEPISSRADLKFDTSRTTIHQLRDWVLQQVGGPPGETTSLLFESFGFKHGVPVDADFVFDVRCLPNPHWEPHLRGLTGRDEEVATYLRGHEDVTHMLDDIAGFLDSWLPRFEADRRSYVTVAIGCTGGQHRSVYLTERLAERFRRAYPRVLTRHRELVH</sequence>
<evidence type="ECO:0000256" key="2">
    <source>
        <dbReference type="ARBA" id="ARBA00022840"/>
    </source>
</evidence>
<dbReference type="HAMAP" id="MF_00636">
    <property type="entry name" value="RapZ_like"/>
    <property type="match status" value="1"/>
</dbReference>
<reference evidence="7 8" key="1">
    <citation type="submission" date="2016-10" db="EMBL/GenBank/DDBJ databases">
        <authorList>
            <person name="de Groot N.N."/>
        </authorList>
    </citation>
    <scope>NUCLEOTIDE SEQUENCE [LARGE SCALE GENOMIC DNA]</scope>
    <source>
        <strain evidence="7 8">HLD2</strain>
    </source>
</reference>
<evidence type="ECO:0000256" key="3">
    <source>
        <dbReference type="ARBA" id="ARBA00023134"/>
    </source>
</evidence>
<dbReference type="NCBIfam" id="NF003828">
    <property type="entry name" value="PRK05416.1"/>
    <property type="match status" value="1"/>
</dbReference>
<dbReference type="STRING" id="415747.SAMN03097708_00463"/>
<name>A0A1G5PME7_9GAMM</name>
<evidence type="ECO:0000313" key="7">
    <source>
        <dbReference type="EMBL" id="SCZ50638.1"/>
    </source>
</evidence>
<keyword evidence="1 4" id="KW-0547">Nucleotide-binding</keyword>
<dbReference type="GO" id="GO:0005525">
    <property type="term" value="F:GTP binding"/>
    <property type="evidence" value="ECO:0007669"/>
    <property type="project" value="UniProtKB-UniRule"/>
</dbReference>
<dbReference type="Proteomes" id="UP000199648">
    <property type="component" value="Unassembled WGS sequence"/>
</dbReference>
<evidence type="ECO:0000259" key="6">
    <source>
        <dbReference type="Pfam" id="PF22740"/>
    </source>
</evidence>
<dbReference type="InterPro" id="IPR053931">
    <property type="entry name" value="RapZ_C"/>
</dbReference>
<dbReference type="PIRSF" id="PIRSF005052">
    <property type="entry name" value="P-loopkin"/>
    <property type="match status" value="1"/>
</dbReference>
<accession>A0A1G5PME7</accession>
<dbReference type="PANTHER" id="PTHR30448">
    <property type="entry name" value="RNASE ADAPTER PROTEIN RAPZ"/>
    <property type="match status" value="1"/>
</dbReference>
<dbReference type="PANTHER" id="PTHR30448:SF0">
    <property type="entry name" value="RNASE ADAPTER PROTEIN RAPZ"/>
    <property type="match status" value="1"/>
</dbReference>
<proteinExistence type="inferred from homology"/>
<gene>
    <name evidence="7" type="ORF">SAMN03097708_00463</name>
</gene>